<name>A0A0P1FGC9_9RHOB</name>
<dbReference type="Proteomes" id="UP000051298">
    <property type="component" value="Unassembled WGS sequence"/>
</dbReference>
<evidence type="ECO:0000313" key="3">
    <source>
        <dbReference type="EMBL" id="CUH60911.1"/>
    </source>
</evidence>
<evidence type="ECO:0000259" key="2">
    <source>
        <dbReference type="Pfam" id="PF14088"/>
    </source>
</evidence>
<dbReference type="GO" id="GO:0004519">
    <property type="term" value="F:endonuclease activity"/>
    <property type="evidence" value="ECO:0007669"/>
    <property type="project" value="InterPro"/>
</dbReference>
<dbReference type="InterPro" id="IPR048301">
    <property type="entry name" value="NucS_C"/>
</dbReference>
<feature type="domain" description="Endonuclease NucS C-terminal" evidence="1">
    <location>
        <begin position="28"/>
        <end position="103"/>
    </location>
</feature>
<organism evidence="3 4">
    <name type="scientific">Thalassobacter stenotrophicus</name>
    <dbReference type="NCBI Taxonomy" id="266809"/>
    <lineage>
        <taxon>Bacteria</taxon>
        <taxon>Pseudomonadati</taxon>
        <taxon>Pseudomonadota</taxon>
        <taxon>Alphaproteobacteria</taxon>
        <taxon>Rhodobacterales</taxon>
        <taxon>Roseobacteraceae</taxon>
        <taxon>Thalassobacter</taxon>
    </lineage>
</organism>
<evidence type="ECO:0000313" key="4">
    <source>
        <dbReference type="Proteomes" id="UP000051298"/>
    </source>
</evidence>
<dbReference type="EMBL" id="CYRX01000031">
    <property type="protein sequence ID" value="CUH60911.1"/>
    <property type="molecule type" value="Genomic_DNA"/>
</dbReference>
<dbReference type="Gene3D" id="3.40.1350.10">
    <property type="match status" value="1"/>
</dbReference>
<dbReference type="RefSeq" id="WP_072936616.1">
    <property type="nucleotide sequence ID" value="NZ_CYRX01000031.1"/>
</dbReference>
<sequence length="372" mass="43763">MYQIKRNLNNIVQLQECSFSELGFREREHLQEWIAKNPDVLGEDLLILQKEFNGFSQTNERLDLLALDKEGSLVIIENKLDDTGRDVVWQSLKYVSYCSTLSTSQIVKIFQDYLDGSSSGVSAKTTILDFLETEDDESLVLNRKDQRIILVANNFRKEVTSTVLWLRDHDIQVQCFRAKPFSLDDDIFLQVEQIIPVPEISEFIVDIREKDKEDKGKSAVVAQTEADLLDFWKMVKARLKERQINYFDNVKAQPRWYLGFNKGRGRFGMVIGRNALRVELYFNNDADKQLFDAMDQFSSELNSAFNNELEWQRLDEKKASRIKFELSKAELEKFGNWDEPESIKSRVEWFSIEIERFYETMFPYWEKAQRSK</sequence>
<dbReference type="Pfam" id="PF01939">
    <property type="entry name" value="NucS_C"/>
    <property type="match status" value="1"/>
</dbReference>
<dbReference type="InterPro" id="IPR011856">
    <property type="entry name" value="tRNA_endonuc-like_dom_sf"/>
</dbReference>
<accession>A0A0P1FGC9</accession>
<feature type="domain" description="DUF4268" evidence="2">
    <location>
        <begin position="230"/>
        <end position="364"/>
    </location>
</feature>
<dbReference type="InterPro" id="IPR025364">
    <property type="entry name" value="DUF4268"/>
</dbReference>
<protein>
    <submittedName>
        <fullName evidence="3">Uncharacterized protein</fullName>
    </submittedName>
</protein>
<dbReference type="AlphaFoldDB" id="A0A0P1FGC9"/>
<reference evidence="3 4" key="1">
    <citation type="submission" date="2015-09" db="EMBL/GenBank/DDBJ databases">
        <authorList>
            <consortium name="Swine Surveillance"/>
        </authorList>
    </citation>
    <scope>NUCLEOTIDE SEQUENCE [LARGE SCALE GENOMIC DNA]</scope>
    <source>
        <strain evidence="3 4">CECT 5294</strain>
    </source>
</reference>
<dbReference type="GO" id="GO:0003676">
    <property type="term" value="F:nucleic acid binding"/>
    <property type="evidence" value="ECO:0007669"/>
    <property type="project" value="InterPro"/>
</dbReference>
<evidence type="ECO:0000259" key="1">
    <source>
        <dbReference type="Pfam" id="PF01939"/>
    </source>
</evidence>
<proteinExistence type="predicted"/>
<gene>
    <name evidence="3" type="ORF">THS5294_02208</name>
</gene>
<dbReference type="Pfam" id="PF14088">
    <property type="entry name" value="DUF4268"/>
    <property type="match status" value="1"/>
</dbReference>